<accession>A0A1H3JNW5</accession>
<dbReference type="OrthoDB" id="9796766at2"/>
<dbReference type="Pfam" id="PF05721">
    <property type="entry name" value="PhyH"/>
    <property type="match status" value="1"/>
</dbReference>
<comment type="cofactor">
    <cofactor evidence="1">
        <name>Fe(2+)</name>
        <dbReference type="ChEBI" id="CHEBI:29033"/>
    </cofactor>
</comment>
<name>A0A1H3JNW5_9RHOB</name>
<gene>
    <name evidence="2" type="ORF">SAMN05444004_101394</name>
</gene>
<reference evidence="3" key="1">
    <citation type="submission" date="2016-10" db="EMBL/GenBank/DDBJ databases">
        <authorList>
            <person name="Varghese N."/>
            <person name="Submissions S."/>
        </authorList>
    </citation>
    <scope>NUCLEOTIDE SEQUENCE [LARGE SCALE GENOMIC DNA]</scope>
    <source>
        <strain evidence="3">DSM 100420</strain>
    </source>
</reference>
<keyword evidence="2" id="KW-0560">Oxidoreductase</keyword>
<keyword evidence="3" id="KW-1185">Reference proteome</keyword>
<dbReference type="EMBL" id="FNPX01000001">
    <property type="protein sequence ID" value="SDY41622.1"/>
    <property type="molecule type" value="Genomic_DNA"/>
</dbReference>
<dbReference type="GO" id="GO:0016706">
    <property type="term" value="F:2-oxoglutarate-dependent dioxygenase activity"/>
    <property type="evidence" value="ECO:0007669"/>
    <property type="project" value="UniProtKB-ARBA"/>
</dbReference>
<sequence length="276" mass="30689">MPPQETSPIPANNAYGILHGDTWDDALLLAADQIRRLGYAIVDSGFSSTEITDIEQKFDMTRAEYTRTWGEDHLESMDEHNSMRLPMAVSPEPFRNLAFAPNILSVVGQLIDGQFILNQQNGVINPAGAAYNQGLWHRDLPYQHFVTNVPLAVNALYCVDDFTSENGGTWVIPASHKTPNYPSDAYVSAHALQVNAKAGQYIVLDCMAYHTGGFNRSTADRRAVNHVYTIPYFSQQIRIPGNVEESGLTPDQRRILGFDFPSPQSVDAYLSARARK</sequence>
<dbReference type="STRING" id="1244108.SAMN05444004_101394"/>
<proteinExistence type="predicted"/>
<protein>
    <submittedName>
        <fullName evidence="2">Phytanoyl-CoA dioxygenase (PhyH)</fullName>
    </submittedName>
</protein>
<evidence type="ECO:0000256" key="1">
    <source>
        <dbReference type="ARBA" id="ARBA00001954"/>
    </source>
</evidence>
<dbReference type="PANTHER" id="PTHR20883">
    <property type="entry name" value="PHYTANOYL-COA DIOXYGENASE DOMAIN CONTAINING 1"/>
    <property type="match status" value="1"/>
</dbReference>
<dbReference type="InterPro" id="IPR008775">
    <property type="entry name" value="Phytyl_CoA_dOase-like"/>
</dbReference>
<evidence type="ECO:0000313" key="3">
    <source>
        <dbReference type="Proteomes" id="UP000198914"/>
    </source>
</evidence>
<evidence type="ECO:0000313" key="2">
    <source>
        <dbReference type="EMBL" id="SDY41622.1"/>
    </source>
</evidence>
<dbReference type="Gene3D" id="2.60.120.620">
    <property type="entry name" value="q2cbj1_9rhob like domain"/>
    <property type="match status" value="1"/>
</dbReference>
<organism evidence="2 3">
    <name type="scientific">Jannaschia faecimaris</name>
    <dbReference type="NCBI Taxonomy" id="1244108"/>
    <lineage>
        <taxon>Bacteria</taxon>
        <taxon>Pseudomonadati</taxon>
        <taxon>Pseudomonadota</taxon>
        <taxon>Alphaproteobacteria</taxon>
        <taxon>Rhodobacterales</taxon>
        <taxon>Roseobacteraceae</taxon>
        <taxon>Jannaschia</taxon>
    </lineage>
</organism>
<dbReference type="PANTHER" id="PTHR20883:SF48">
    <property type="entry name" value="ECTOINE DIOXYGENASE"/>
    <property type="match status" value="1"/>
</dbReference>
<dbReference type="RefSeq" id="WP_092641451.1">
    <property type="nucleotide sequence ID" value="NZ_FNPX01000001.1"/>
</dbReference>
<dbReference type="GO" id="GO:0005506">
    <property type="term" value="F:iron ion binding"/>
    <property type="evidence" value="ECO:0007669"/>
    <property type="project" value="UniProtKB-ARBA"/>
</dbReference>
<dbReference type="Proteomes" id="UP000198914">
    <property type="component" value="Unassembled WGS sequence"/>
</dbReference>
<dbReference type="AlphaFoldDB" id="A0A1H3JNW5"/>
<dbReference type="SUPFAM" id="SSF51197">
    <property type="entry name" value="Clavaminate synthase-like"/>
    <property type="match status" value="1"/>
</dbReference>
<keyword evidence="2" id="KW-0223">Dioxygenase</keyword>